<protein>
    <submittedName>
        <fullName evidence="1">Uncharacterized protein</fullName>
    </submittedName>
</protein>
<dbReference type="HOGENOM" id="CLU_3254027_0_0_3"/>
<evidence type="ECO:0000313" key="1">
    <source>
        <dbReference type="EMBL" id="AKE63263.1"/>
    </source>
</evidence>
<name>A0A0F6RK93_MICAE</name>
<evidence type="ECO:0000313" key="2">
    <source>
        <dbReference type="Proteomes" id="UP000034103"/>
    </source>
</evidence>
<gene>
    <name evidence="1" type="ORF">MYAER_0903</name>
</gene>
<accession>A0A0F6RK93</accession>
<dbReference type="Proteomes" id="UP000034103">
    <property type="component" value="Chromosome"/>
</dbReference>
<proteinExistence type="predicted"/>
<sequence>MLKIANKSFMALKIDRTREKSILFCLLTPIPYHAMDSAEFLY</sequence>
<reference evidence="1 2" key="1">
    <citation type="journal article" date="2015" name="Genome Announc.">
        <title>Complete Genome Sequence of Microcystis aeruginosa NIES-2549, a Bloom-Forming Cyanobacterium from Lake Kasumigaura, Japan.</title>
        <authorList>
            <person name="Yamaguchi H."/>
            <person name="Suzuki S."/>
            <person name="Tanabe Y."/>
            <person name="Osana Y."/>
            <person name="Shimura Y."/>
            <person name="Ishida K."/>
            <person name="Kawachi M."/>
        </authorList>
    </citation>
    <scope>NUCLEOTIDE SEQUENCE [LARGE SCALE GENOMIC DNA]</scope>
    <source>
        <strain evidence="1 2">NIES-2549</strain>
    </source>
</reference>
<dbReference type="EMBL" id="CP011304">
    <property type="protein sequence ID" value="AKE63263.1"/>
    <property type="molecule type" value="Genomic_DNA"/>
</dbReference>
<organism evidence="1 2">
    <name type="scientific">Microcystis aeruginosa NIES-2549</name>
    <dbReference type="NCBI Taxonomy" id="1641812"/>
    <lineage>
        <taxon>Bacteria</taxon>
        <taxon>Bacillati</taxon>
        <taxon>Cyanobacteriota</taxon>
        <taxon>Cyanophyceae</taxon>
        <taxon>Oscillatoriophycideae</taxon>
        <taxon>Chroococcales</taxon>
        <taxon>Microcystaceae</taxon>
        <taxon>Microcystis</taxon>
    </lineage>
</organism>
<dbReference type="AlphaFoldDB" id="A0A0F6RK93"/>